<organism evidence="10">
    <name type="scientific">Darwinula stevensoni</name>
    <dbReference type="NCBI Taxonomy" id="69355"/>
    <lineage>
        <taxon>Eukaryota</taxon>
        <taxon>Metazoa</taxon>
        <taxon>Ecdysozoa</taxon>
        <taxon>Arthropoda</taxon>
        <taxon>Crustacea</taxon>
        <taxon>Oligostraca</taxon>
        <taxon>Ostracoda</taxon>
        <taxon>Podocopa</taxon>
        <taxon>Podocopida</taxon>
        <taxon>Darwinulocopina</taxon>
        <taxon>Darwinuloidea</taxon>
        <taxon>Darwinulidae</taxon>
        <taxon>Darwinula</taxon>
    </lineage>
</organism>
<evidence type="ECO:0000313" key="10">
    <source>
        <dbReference type="EMBL" id="CAD7243310.1"/>
    </source>
</evidence>
<sequence length="3050" mass="352307">MSICGNAKRCLKFSVQSHVWRGVATAVAPDVKPFDEIPGPKRVPLLGTIWEALPLIGKPPDLARMHKFFMAKYDRYGVIWREEMPMIGKLVFITKPEDIEILCRNEGKMPEREILAPIKYYRTVVAKDTFENPGILIANGEAWYTIRSKVQQKLLKPQSVLSYLPVMNEVADDFVKRIKALQNENQEMPEDFQNELFKFALESISCVALNSRLGCFKEGISADSEPMQMISAVIDTFDALNYTENKLPLWKYFPSREFKKLIKAQDLFTQVAIRRINEAIEKAKEKLVSQDAELTVLETMLTNPQMRPKEVLVMILDMLLAGIDTTSHSIAFTIYNLAKNPDVQEKARAEVLRTIPDKNAVITPAALNELSYLKACVKENLRLFPVVGGILRVLPKDVTLSGYMVPKGTWVIAFSYMFSTLEEYFDEPLKFKPERWLRESGTKSHPFAHLPFGFGPRMCVGRRIAEQEMWVVLAKLLQHFNIEYHHADIQIQTRLLNTPDKPLKIGMQYIKEAIKKFQKRVDGNEQDLSVLESLLTQSALTEKEVLVMILDMLLAGVDTTSNTIGFALYHLARNPEAQERLHEEVKRVLPTKETKITPQILNGLSYVKACIKETLRLNPIAAGTFRQFDHDVVVGGYHIPKKVLFFLVTFITSRLEKYYPDPEAFKPERWLRGQRSDVNPFATLPFGHGPRSCIGRRIAEQEMWLLLIKVANRYKKYGPIWKEVLPFRFTSVNVVRPEDIEMVFRLEGKTPARPGLQSLKEVRQKHLEEQLQNPGILIANGEDWYKIRSQVQQSMMKPKSALLYLQPMEKVAKEFVERMKSIRDANGELPADFINELYKWAVSLVALDRRLGCLEPNLSKDSPPQRMIQAVNDMFAAMNRTEQGALPWWKIFPTPSWKKLVHSQRTHMEISLKFIGESMKTLKQRSTDEDRDPSVLEILLSRTDLTQKEVLVMILDMLFAGIDTVCFTCLSVQCQVSYMFSISRCISWQTSNTIGFTMYHLAKNPEKQEKLYEEVKKILPSKDMPITPKVLNELSFVKACIKETLRREYLLIFRLNPVTVGTLRVLDCDIVLSGYHIPRGMHLITMNYIASHLEEYYPEPEKFKPERWLRGQKDEITAFASIPFGHGARMCIGRRIAEQEMWLLLTKVIQNFYLEYHHEDIGILSRLVERAYSATPMKKNAVHKFFWSRYKKYGPIWREVLPLRFTSVNLVRPEDIEMVFRLEGKNPDRPSLESMKEVRLKYLDEELQNPGVLLANGEEWYRIRSRVQQSMMKPKSALLYLKPMEEVTEEFVERMKSLRDASGELPADFINELYKWAVSLVALDRRLGCLEPNLSKDSPPQRMIEAVNDMFAAMNRTEFGTLPWWKFFPTPSWKKLVQSQRTHMEISLKFIDESIKNLKERRVDEDRDPSVLEILLSRTDLTQKEVLVMILDMLFAGIDTTSNTVAFTMFHLAKNPEKQEKLYEEVKKVLPSKDMPITPKVLNELSFVKACIKETLRLNPIASGTLRVLDRDVVLSGYHIPKGMFLFTMNIIASRLEEYYPEPEKFKPERWLRGQKDEVTAFASIPFGHGSRMCIGRRIAEQEMWLLLTKVTFISHRSKATDTSYGGESVAKKTPLPFQDVPGTRSIPVLGSMWDVAIPFLRYMKYGPIWRDVIPLRFTIVNLVRPEDIEMVFQLEGKTPERPGLMSLKEVRQKYLEEHLQNPGILMALVALDRRLGCLEPNLSEDSPPQRMIQAVNDMFAAINRTEQGVLPWWKFFPTPSWKKLVHSQRTHMEISLKFIDESIKILKERGASVEGDPSVLELLLSRTDLTRKEVLVMILDMLLGGIDTVCFTCFSVQCQVSYRFSISRCISWQTSNTVGFTMYHLAKNPEKQEKLYEEVKKVLPSKDMPITPKILNELSFVKACIKETLRLNPVFVGTLRVLDCDIVLSGYHIPKGVSCLDMHLITMNYIASRLEEYYPEPEKFKPERWLRGQKDEATAFASIPFGHGARMCIGRRIAEQEMWLLLTKDEVIPLSERFLEFVLKNGEEWYKIRSRVQQSMLKPKSALLYLKPMEEVAEEFVERMKSLRDANGELPADFINELYKWGLESVSLVTLDRRLGCLEPNLSEDSPPQRMIQAVNDIISLKFIDESIKNLKERRVDEEREPSVLEILLSKTDLTQKEVFVMILDMLFAGIDTVCFTCLSVLCQVIYMFSISSCISWQTSNTVGFTMYHLGKNPEKQEKLYEELKKVLPSKNMPITPKILNELSFVKACIKETLRLIPIALGTIRVLDCDVVLSGYHIPKGMHLITMNYIASHLEEYYPEPEKFKPERWLQGQKDEVTAFASIPFGHGARMCIGRRIAEQEMWLLLIKVTRDLSFPLPEYKKYGPIWREVFPLRFTAVSLVKPEDIKMMFRLEGKTPERPSLESMKEVRLKYLDEQLQNPGVLLANGKEWYRIRSRVQQSMMKLKSALLYLKPMEEVAEEFVKRMKSLRDASGELPADFINELYKWAVSLVALDRKLGCLEPNLSKDSPPQRMIGAVNDMLAAVNKTEFGALPWWKFFPTPSWKKLVQSQRTHTEISLKFIDQSMKALKERRADEDRDPSVLEILLSRTDLTQKEVLVMILDMLSAGIDTCQVSYMFSISRCISWQTSNTVAFTMYHLAKNPEKQEKLYEEVKDILPSKDTPITPKVLNELSYLKACIKETFRLNPIVSGTARVLDRDVVLSGYHIPKGVFLISVNIITSRLEEYFPEPDKFKPERWLRGQKDELTPFASIPFGHGARMCLGRRIAEQEMWLLLTKYNYTEQGVPKGLERLEHLQIVYDNVKNKGRSREVVREKLLDIGRQFRSTQLEVHQLIRQAHASLSRLKEIALEPDVFTVTEYIDLLIQQEKRHGNSKRVEALEASRQAAMWLSAMTVQEDWDPFDQPLSDLKKIDLELMLEDEDCDIQFLGKPKGFIKTLNIFSHRKEILAVDDNERRLIQEKFSVPPTSNVRSPATHFIMMEEVRLAERIRSRSIFMGQIDGYDMYELKKEVVCREENSYGIYHVLKDEYPVTCIGKIVMFVGATGAG</sequence>
<keyword evidence="11" id="KW-1185">Reference proteome</keyword>
<dbReference type="GO" id="GO:0005506">
    <property type="term" value="F:iron ion binding"/>
    <property type="evidence" value="ECO:0007669"/>
    <property type="project" value="InterPro"/>
</dbReference>
<dbReference type="InterPro" id="IPR002401">
    <property type="entry name" value="Cyt_P450_E_grp-I"/>
</dbReference>
<dbReference type="PRINTS" id="PR00385">
    <property type="entry name" value="P450"/>
</dbReference>
<comment type="similarity">
    <text evidence="2">Belongs to the cytochrome P450 family.</text>
</comment>
<gene>
    <name evidence="10" type="ORF">DSTB1V02_LOCUS3234</name>
</gene>
<evidence type="ECO:0000256" key="6">
    <source>
        <dbReference type="ARBA" id="ARBA00023004"/>
    </source>
</evidence>
<feature type="coiled-coil region" evidence="9">
    <location>
        <begin position="273"/>
        <end position="300"/>
    </location>
</feature>
<dbReference type="Pfam" id="PF00067">
    <property type="entry name" value="p450"/>
    <property type="match status" value="7"/>
</dbReference>
<dbReference type="InterPro" id="IPR050479">
    <property type="entry name" value="CYP11_CYP27_families"/>
</dbReference>
<evidence type="ECO:0000256" key="7">
    <source>
        <dbReference type="ARBA" id="ARBA00023033"/>
    </source>
</evidence>
<reference evidence="10" key="1">
    <citation type="submission" date="2020-11" db="EMBL/GenBank/DDBJ databases">
        <authorList>
            <person name="Tran Van P."/>
        </authorList>
    </citation>
    <scope>NUCLEOTIDE SEQUENCE</scope>
</reference>
<dbReference type="GO" id="GO:0016705">
    <property type="term" value="F:oxidoreductase activity, acting on paired donors, with incorporation or reduction of molecular oxygen"/>
    <property type="evidence" value="ECO:0007669"/>
    <property type="project" value="InterPro"/>
</dbReference>
<accession>A0A7R8X8W7</accession>
<dbReference type="OrthoDB" id="3945418at2759"/>
<dbReference type="InterPro" id="IPR001128">
    <property type="entry name" value="Cyt_P450"/>
</dbReference>
<feature type="binding site" description="axial binding residue" evidence="8">
    <location>
        <position position="459"/>
    </location>
    <ligand>
        <name>heme</name>
        <dbReference type="ChEBI" id="CHEBI:30413"/>
    </ligand>
    <ligandPart>
        <name>Fe</name>
        <dbReference type="ChEBI" id="CHEBI:18248"/>
    </ligandPart>
</feature>
<feature type="non-terminal residue" evidence="10">
    <location>
        <position position="3050"/>
    </location>
</feature>
<keyword evidence="3 8" id="KW-0349">Heme</keyword>
<evidence type="ECO:0000256" key="9">
    <source>
        <dbReference type="SAM" id="Coils"/>
    </source>
</evidence>
<name>A0A7R8X8W7_9CRUS</name>
<dbReference type="Gene3D" id="1.10.630.10">
    <property type="entry name" value="Cytochrome P450"/>
    <property type="match status" value="7"/>
</dbReference>
<dbReference type="PANTHER" id="PTHR24279">
    <property type="entry name" value="CYTOCHROME P450"/>
    <property type="match status" value="1"/>
</dbReference>
<evidence type="ECO:0000313" key="11">
    <source>
        <dbReference type="Proteomes" id="UP000677054"/>
    </source>
</evidence>
<dbReference type="Proteomes" id="UP000677054">
    <property type="component" value="Unassembled WGS sequence"/>
</dbReference>
<evidence type="ECO:0000256" key="8">
    <source>
        <dbReference type="PIRSR" id="PIRSR602401-1"/>
    </source>
</evidence>
<dbReference type="GO" id="GO:0020037">
    <property type="term" value="F:heme binding"/>
    <property type="evidence" value="ECO:0007669"/>
    <property type="project" value="InterPro"/>
</dbReference>
<dbReference type="PANTHER" id="PTHR24279:SF120">
    <property type="entry name" value="CYTOCHROME P450"/>
    <property type="match status" value="1"/>
</dbReference>
<keyword evidence="7" id="KW-0503">Monooxygenase</keyword>
<dbReference type="EMBL" id="LR899922">
    <property type="protein sequence ID" value="CAD7243310.1"/>
    <property type="molecule type" value="Genomic_DNA"/>
</dbReference>
<dbReference type="PROSITE" id="PS00086">
    <property type="entry name" value="CYTOCHROME_P450"/>
    <property type="match status" value="7"/>
</dbReference>
<evidence type="ECO:0008006" key="12">
    <source>
        <dbReference type="Google" id="ProtNLM"/>
    </source>
</evidence>
<keyword evidence="6 8" id="KW-0408">Iron</keyword>
<evidence type="ECO:0000256" key="3">
    <source>
        <dbReference type="ARBA" id="ARBA00022617"/>
    </source>
</evidence>
<dbReference type="PRINTS" id="PR00463">
    <property type="entry name" value="EP450I"/>
</dbReference>
<evidence type="ECO:0000256" key="4">
    <source>
        <dbReference type="ARBA" id="ARBA00022723"/>
    </source>
</evidence>
<proteinExistence type="inferred from homology"/>
<evidence type="ECO:0000256" key="5">
    <source>
        <dbReference type="ARBA" id="ARBA00023002"/>
    </source>
</evidence>
<evidence type="ECO:0000256" key="1">
    <source>
        <dbReference type="ARBA" id="ARBA00001971"/>
    </source>
</evidence>
<protein>
    <recommendedName>
        <fullName evidence="12">Cytochrome P450</fullName>
    </recommendedName>
</protein>
<keyword evidence="4 8" id="KW-0479">Metal-binding</keyword>
<dbReference type="GO" id="GO:0004497">
    <property type="term" value="F:monooxygenase activity"/>
    <property type="evidence" value="ECO:0007669"/>
    <property type="project" value="UniProtKB-KW"/>
</dbReference>
<comment type="cofactor">
    <cofactor evidence="1 8">
        <name>heme</name>
        <dbReference type="ChEBI" id="CHEBI:30413"/>
    </cofactor>
</comment>
<evidence type="ECO:0000256" key="2">
    <source>
        <dbReference type="ARBA" id="ARBA00010617"/>
    </source>
</evidence>
<keyword evidence="9" id="KW-0175">Coiled coil</keyword>
<keyword evidence="5" id="KW-0560">Oxidoreductase</keyword>
<dbReference type="EMBL" id="CAJPEV010000405">
    <property type="protein sequence ID" value="CAG0884942.1"/>
    <property type="molecule type" value="Genomic_DNA"/>
</dbReference>
<dbReference type="FunFam" id="1.10.630.10:FF:000006">
    <property type="entry name" value="Cytochrome P450 302a1, mitochondrial"/>
    <property type="match status" value="3"/>
</dbReference>
<dbReference type="CDD" id="cd11054">
    <property type="entry name" value="CYP24A1-like"/>
    <property type="match status" value="6"/>
</dbReference>
<dbReference type="InterPro" id="IPR036396">
    <property type="entry name" value="Cyt_P450_sf"/>
</dbReference>
<dbReference type="SUPFAM" id="SSF48264">
    <property type="entry name" value="Cytochrome P450"/>
    <property type="match status" value="7"/>
</dbReference>
<dbReference type="InterPro" id="IPR017972">
    <property type="entry name" value="Cyt_P450_CS"/>
</dbReference>